<feature type="region of interest" description="Disordered" evidence="1">
    <location>
        <begin position="424"/>
        <end position="464"/>
    </location>
</feature>
<name>A0A6A6P7Y8_9PEZI</name>
<protein>
    <submittedName>
        <fullName evidence="4">Uncharacterized protein</fullName>
    </submittedName>
</protein>
<feature type="region of interest" description="Disordered" evidence="1">
    <location>
        <begin position="287"/>
        <end position="368"/>
    </location>
</feature>
<evidence type="ECO:0000259" key="3">
    <source>
        <dbReference type="Pfam" id="PF25422"/>
    </source>
</evidence>
<feature type="compositionally biased region" description="Pro residues" evidence="1">
    <location>
        <begin position="327"/>
        <end position="336"/>
    </location>
</feature>
<dbReference type="Pfam" id="PF00646">
    <property type="entry name" value="F-box"/>
    <property type="match status" value="1"/>
</dbReference>
<dbReference type="Proteomes" id="UP000799766">
    <property type="component" value="Unassembled WGS sequence"/>
</dbReference>
<dbReference type="Pfam" id="PF25422">
    <property type="entry name" value="DUF7892"/>
    <property type="match status" value="1"/>
</dbReference>
<evidence type="ECO:0000256" key="1">
    <source>
        <dbReference type="SAM" id="MobiDB-lite"/>
    </source>
</evidence>
<feature type="compositionally biased region" description="Basic and acidic residues" evidence="1">
    <location>
        <begin position="23"/>
        <end position="36"/>
    </location>
</feature>
<feature type="region of interest" description="Disordered" evidence="1">
    <location>
        <begin position="1"/>
        <end position="37"/>
    </location>
</feature>
<dbReference type="InterPro" id="IPR036047">
    <property type="entry name" value="F-box-like_dom_sf"/>
</dbReference>
<feature type="domain" description="DUF7892" evidence="3">
    <location>
        <begin position="813"/>
        <end position="969"/>
    </location>
</feature>
<feature type="compositionally biased region" description="Basic and acidic residues" evidence="1">
    <location>
        <begin position="1053"/>
        <end position="1063"/>
    </location>
</feature>
<evidence type="ECO:0000259" key="2">
    <source>
        <dbReference type="Pfam" id="PF00646"/>
    </source>
</evidence>
<evidence type="ECO:0000313" key="4">
    <source>
        <dbReference type="EMBL" id="KAF2459872.1"/>
    </source>
</evidence>
<dbReference type="CDD" id="cd09917">
    <property type="entry name" value="F-box_SF"/>
    <property type="match status" value="1"/>
</dbReference>
<feature type="region of interest" description="Disordered" evidence="1">
    <location>
        <begin position="1267"/>
        <end position="1328"/>
    </location>
</feature>
<feature type="compositionally biased region" description="Basic and acidic residues" evidence="1">
    <location>
        <begin position="1123"/>
        <end position="1134"/>
    </location>
</feature>
<dbReference type="InterPro" id="IPR001810">
    <property type="entry name" value="F-box_dom"/>
</dbReference>
<feature type="compositionally biased region" description="Basic and acidic residues" evidence="1">
    <location>
        <begin position="447"/>
        <end position="464"/>
    </location>
</feature>
<feature type="compositionally biased region" description="Basic and acidic residues" evidence="1">
    <location>
        <begin position="1178"/>
        <end position="1199"/>
    </location>
</feature>
<accession>A0A6A6P7Y8</accession>
<feature type="compositionally biased region" description="Basic and acidic residues" evidence="1">
    <location>
        <begin position="1031"/>
        <end position="1045"/>
    </location>
</feature>
<dbReference type="SUPFAM" id="SSF81383">
    <property type="entry name" value="F-box domain"/>
    <property type="match status" value="1"/>
</dbReference>
<keyword evidence="5" id="KW-1185">Reference proteome</keyword>
<dbReference type="EMBL" id="MU001674">
    <property type="protein sequence ID" value="KAF2459872.1"/>
    <property type="molecule type" value="Genomic_DNA"/>
</dbReference>
<feature type="compositionally biased region" description="Basic and acidic residues" evidence="1">
    <location>
        <begin position="1267"/>
        <end position="1300"/>
    </location>
</feature>
<organism evidence="4 5">
    <name type="scientific">Lineolata rhizophorae</name>
    <dbReference type="NCBI Taxonomy" id="578093"/>
    <lineage>
        <taxon>Eukaryota</taxon>
        <taxon>Fungi</taxon>
        <taxon>Dikarya</taxon>
        <taxon>Ascomycota</taxon>
        <taxon>Pezizomycotina</taxon>
        <taxon>Dothideomycetes</taxon>
        <taxon>Dothideomycetes incertae sedis</taxon>
        <taxon>Lineolatales</taxon>
        <taxon>Lineolataceae</taxon>
        <taxon>Lineolata</taxon>
    </lineage>
</organism>
<reference evidence="4" key="1">
    <citation type="journal article" date="2020" name="Stud. Mycol.">
        <title>101 Dothideomycetes genomes: a test case for predicting lifestyles and emergence of pathogens.</title>
        <authorList>
            <person name="Haridas S."/>
            <person name="Albert R."/>
            <person name="Binder M."/>
            <person name="Bloem J."/>
            <person name="Labutti K."/>
            <person name="Salamov A."/>
            <person name="Andreopoulos B."/>
            <person name="Baker S."/>
            <person name="Barry K."/>
            <person name="Bills G."/>
            <person name="Bluhm B."/>
            <person name="Cannon C."/>
            <person name="Castanera R."/>
            <person name="Culley D."/>
            <person name="Daum C."/>
            <person name="Ezra D."/>
            <person name="Gonzalez J."/>
            <person name="Henrissat B."/>
            <person name="Kuo A."/>
            <person name="Liang C."/>
            <person name="Lipzen A."/>
            <person name="Lutzoni F."/>
            <person name="Magnuson J."/>
            <person name="Mondo S."/>
            <person name="Nolan M."/>
            <person name="Ohm R."/>
            <person name="Pangilinan J."/>
            <person name="Park H.-J."/>
            <person name="Ramirez L."/>
            <person name="Alfaro M."/>
            <person name="Sun H."/>
            <person name="Tritt A."/>
            <person name="Yoshinaga Y."/>
            <person name="Zwiers L.-H."/>
            <person name="Turgeon B."/>
            <person name="Goodwin S."/>
            <person name="Spatafora J."/>
            <person name="Crous P."/>
            <person name="Grigoriev I."/>
        </authorList>
    </citation>
    <scope>NUCLEOTIDE SEQUENCE</scope>
    <source>
        <strain evidence="4">ATCC 16933</strain>
    </source>
</reference>
<feature type="compositionally biased region" description="Pro residues" evidence="1">
    <location>
        <begin position="681"/>
        <end position="699"/>
    </location>
</feature>
<feature type="compositionally biased region" description="Pro residues" evidence="1">
    <location>
        <begin position="708"/>
        <end position="731"/>
    </location>
</feature>
<sequence>MENGVSEIEGDSLHHVGSKRKHGGEGGHAEKKRRVDGAGAVQLPPQVWQHIFRHLPPSALGRLLRVNKLFHKCLTSQTPGPIPGGSRTGRLRIVAADSIWAASRREFDRDLPKPLAEHSELDMWKLIGGKRCQFCKRLPGQNFSPESPWDGGPGPDGVRTVWQFAACMCGSCLVEQSFNESGLLLSSASALISALPCTFLTQNQHVVAASTLQDLQTIPANITVTKHYFKPHVEDIQEQFEDARALGPAAAEEWFKGLEGIGKQRIADAARWERWELRGGRRALSLNASRETSTRASGVGLPQRTASQSQPIAQPKHDRASPASITQPPPKPPAQASPPLEKAQPMAPNQPSTAGRANRNQREVELHKAARKSEIVQRCLTLQPPISQNVLEHMGSFKAAIMIPRPLTDNDWELLKPRLLAQREEAERKASEQVTSAPAEPNPNEDADTRAEREQRQKAESDEAQEALRLKLEAYADEMINRDWNDNTITRDSCPQFAASVLTHVRARFYSDIATEDEERSKAGLPTLEDVPNLPPTRKLLLDHMKYVYTSKIKPKAEAKRKELFLCSQCEGSKYYGFEGVIQHYGAKHTSSFSVGNVIVSWQTAEWPLDPPFHPEPSTVVSTGLNSMQPQGNNAQGYQQGRFGRPSTAGPRMPRNGPRRNTQISPSPYGHHSYTPHAQGPFPPPQHPPPQHAPPPAPAPQGYGQGYPPVPAGYPPAPYGNQYPVPPPPNPYHSYHQGPPPHYGPGNGYYTSGYPPQGMQPQTGYPNGRPMSHYDMARDTPYGYQDRISGAAAYPPQPDPLPQAPSFPPDHWREVADVGARLWTAVTSVDAPQSVRVHVSIFHVALSFKSRFGVEPTPDLFLDVLDKHELMRPMGNVQGLVCKLCSLGTRGKASCTSPTSPRAGENAISYSVLSLLSHFKSIHIERARYAADRVAPSWVEDMVLLPSPDILSEFLHNLRADPETTEYFAMAIRHELSNQRDRVDVEPPLRSVTPGQHRFVEDQRAPLSRGSRTPLMATRSEHGTNGSASPQHHDADVADRADRFLSRLNPEGEDGRRDDRDSQPPHGRTPYDAPGEPQIHAPHSGPSRGPSIEPYPGEPAMHYYESVPRQPYDVYDNRREHPSHVAYDSPERMARSRSRHSARHARYEEIRNRIRGHEEPFRRRSDRSLSPRPRNGHHSPEIVYYRDSRPDHPVGSEKVYRPGYDSHIRVRPMDPYYLDRSGRPALVYVPDPYRPMPSYQPPAGAPDPEYEYLHGPTGVYDDHHRTVLVQERRPYEPRVVRGSDIERERRYYEPEHRRGYEEEDPMQARGESRYVEQQPPPPPPPPQR</sequence>
<feature type="compositionally biased region" description="Polar residues" evidence="1">
    <location>
        <begin position="619"/>
        <end position="639"/>
    </location>
</feature>
<feature type="compositionally biased region" description="Basic and acidic residues" evidence="1">
    <location>
        <begin position="1158"/>
        <end position="1169"/>
    </location>
</feature>
<feature type="compositionally biased region" description="Basic residues" evidence="1">
    <location>
        <begin position="1135"/>
        <end position="1144"/>
    </location>
</feature>
<feature type="domain" description="F-box" evidence="2">
    <location>
        <begin position="42"/>
        <end position="77"/>
    </location>
</feature>
<feature type="region of interest" description="Disordered" evidence="1">
    <location>
        <begin position="610"/>
        <end position="772"/>
    </location>
</feature>
<evidence type="ECO:0000313" key="5">
    <source>
        <dbReference type="Proteomes" id="UP000799766"/>
    </source>
</evidence>
<feature type="region of interest" description="Disordered" evidence="1">
    <location>
        <begin position="979"/>
        <end position="1103"/>
    </location>
</feature>
<feature type="region of interest" description="Disordered" evidence="1">
    <location>
        <begin position="1158"/>
        <end position="1199"/>
    </location>
</feature>
<feature type="compositionally biased region" description="Pro residues" evidence="1">
    <location>
        <begin position="1318"/>
        <end position="1328"/>
    </location>
</feature>
<dbReference type="InterPro" id="IPR057214">
    <property type="entry name" value="DUF7892"/>
</dbReference>
<feature type="compositionally biased region" description="Low complexity" evidence="1">
    <location>
        <begin position="650"/>
        <end position="661"/>
    </location>
</feature>
<proteinExistence type="predicted"/>
<gene>
    <name evidence="4" type="ORF">BDY21DRAFT_179846</name>
</gene>
<feature type="region of interest" description="Disordered" evidence="1">
    <location>
        <begin position="1123"/>
        <end position="1144"/>
    </location>
</feature>
<dbReference type="OrthoDB" id="2322499at2759"/>
<feature type="compositionally biased region" description="Polar residues" evidence="1">
    <location>
        <begin position="287"/>
        <end position="296"/>
    </location>
</feature>